<dbReference type="Proteomes" id="UP000605846">
    <property type="component" value="Unassembled WGS sequence"/>
</dbReference>
<dbReference type="PROSITE" id="PS51517">
    <property type="entry name" value="NDT80"/>
    <property type="match status" value="1"/>
</dbReference>
<proteinExistence type="predicted"/>
<feature type="compositionally biased region" description="Pro residues" evidence="3">
    <location>
        <begin position="272"/>
        <end position="282"/>
    </location>
</feature>
<dbReference type="InterPro" id="IPR037141">
    <property type="entry name" value="NDT80_DNA-bd_dom_sf"/>
</dbReference>
<name>A0A8H7BXC0_9FUNG</name>
<dbReference type="Pfam" id="PF05224">
    <property type="entry name" value="NDT80_PhoG"/>
    <property type="match status" value="1"/>
</dbReference>
<feature type="DNA-binding region" description="NDT80" evidence="2">
    <location>
        <begin position="1"/>
        <end position="186"/>
    </location>
</feature>
<evidence type="ECO:0000256" key="3">
    <source>
        <dbReference type="SAM" id="MobiDB-lite"/>
    </source>
</evidence>
<dbReference type="PANTHER" id="PTHR35144">
    <property type="entry name" value="MEIOSIS-SPECIFIC TRANSCRIPTION FACTOR NDT80"/>
    <property type="match status" value="1"/>
</dbReference>
<sequence>MAILDVRLHAKIDRGFFMADNDWTCYRRNYFQISSTFSLQGIGVVYDGQDLPCLVQHEGGLHPVRSFVLGISARIANSEKTISLIQHTPKRDKGPQIIPEPKPIRPGGNLALSSVGTNQSVVTFERIQFKSATANNGKRRAAQQYYVLIAQLFAKLDSGKLVGVATVQSAPLVVRGRSPGHYAESDANQQQQQQQSQQQHRAMPSAPQYVRPPHFVGAPPGMFPPSGGEYSPYEYSGMNYPPFAQPMLPTPPPQQHAQQQHVHQQQQQQPQRQPPPSMPMMPPSSQTASPYDHPQHHAVAPSPHFVPIMHDRTAPGSPSSEAYGSNHGSNPTGNEYNGQGNSGSAGKYYEQQQQQQQQHQHQHQHQQQQHQQQQHQQQQHQQQQQQQHQQHQQQQHWARVRMASNASNISVEGPHSGPAYMNSHQHEHSYYSHSPYPGPHNSAPSSPQVQSPGFPPPSFDARAAVPMNQSPSERAPPPSGLYQTPYQEIHWRHPQTVDTNRRYADVRHHGYMRQQDKVVQEESLKDESSKDEKQ</sequence>
<feature type="compositionally biased region" description="Low complexity" evidence="3">
    <location>
        <begin position="431"/>
        <end position="442"/>
    </location>
</feature>
<feature type="region of interest" description="Disordered" evidence="3">
    <location>
        <begin position="177"/>
        <end position="223"/>
    </location>
</feature>
<dbReference type="GO" id="GO:0003700">
    <property type="term" value="F:DNA-binding transcription factor activity"/>
    <property type="evidence" value="ECO:0007669"/>
    <property type="project" value="UniProtKB-UniRule"/>
</dbReference>
<accession>A0A8H7BXC0</accession>
<protein>
    <recommendedName>
        <fullName evidence="4">NDT80 domain-containing protein</fullName>
    </recommendedName>
</protein>
<feature type="domain" description="NDT80" evidence="4">
    <location>
        <begin position="1"/>
        <end position="186"/>
    </location>
</feature>
<keyword evidence="1 2" id="KW-0238">DNA-binding</keyword>
<feature type="compositionally biased region" description="Basic and acidic residues" evidence="3">
    <location>
        <begin position="499"/>
        <end position="534"/>
    </location>
</feature>
<evidence type="ECO:0000313" key="6">
    <source>
        <dbReference type="Proteomes" id="UP000605846"/>
    </source>
</evidence>
<evidence type="ECO:0000259" key="4">
    <source>
        <dbReference type="PROSITE" id="PS51517"/>
    </source>
</evidence>
<dbReference type="PANTHER" id="PTHR35144:SF2">
    <property type="entry name" value="MEIOSIS-SPECIFIC TRANSCRIPTION FACTOR NDT80"/>
    <property type="match status" value="1"/>
</dbReference>
<gene>
    <name evidence="5" type="ORF">EC973_003816</name>
</gene>
<dbReference type="AlphaFoldDB" id="A0A8H7BXC0"/>
<dbReference type="InterPro" id="IPR024061">
    <property type="entry name" value="NDT80_DNA-bd_dom"/>
</dbReference>
<dbReference type="GO" id="GO:0003677">
    <property type="term" value="F:DNA binding"/>
    <property type="evidence" value="ECO:0007669"/>
    <property type="project" value="UniProtKB-KW"/>
</dbReference>
<evidence type="ECO:0000313" key="5">
    <source>
        <dbReference type="EMBL" id="KAF7729738.1"/>
    </source>
</evidence>
<feature type="compositionally biased region" description="Low complexity" evidence="3">
    <location>
        <begin position="255"/>
        <end position="271"/>
    </location>
</feature>
<dbReference type="InterPro" id="IPR052605">
    <property type="entry name" value="Fungal_trans_regulator"/>
</dbReference>
<dbReference type="GO" id="GO:0045944">
    <property type="term" value="P:positive regulation of transcription by RNA polymerase II"/>
    <property type="evidence" value="ECO:0007669"/>
    <property type="project" value="TreeGrafter"/>
</dbReference>
<evidence type="ECO:0000256" key="2">
    <source>
        <dbReference type="PROSITE-ProRule" id="PRU00850"/>
    </source>
</evidence>
<feature type="compositionally biased region" description="Low complexity" evidence="3">
    <location>
        <begin position="189"/>
        <end position="199"/>
    </location>
</feature>
<organism evidence="5 6">
    <name type="scientific">Apophysomyces ossiformis</name>
    <dbReference type="NCBI Taxonomy" id="679940"/>
    <lineage>
        <taxon>Eukaryota</taxon>
        <taxon>Fungi</taxon>
        <taxon>Fungi incertae sedis</taxon>
        <taxon>Mucoromycota</taxon>
        <taxon>Mucoromycotina</taxon>
        <taxon>Mucoromycetes</taxon>
        <taxon>Mucorales</taxon>
        <taxon>Mucorineae</taxon>
        <taxon>Mucoraceae</taxon>
        <taxon>Apophysomyces</taxon>
    </lineage>
</organism>
<dbReference type="Gene3D" id="2.60.40.1390">
    <property type="entry name" value="NDT80 DNA-binding domain"/>
    <property type="match status" value="1"/>
</dbReference>
<dbReference type="GO" id="GO:0051321">
    <property type="term" value="P:meiotic cell cycle"/>
    <property type="evidence" value="ECO:0007669"/>
    <property type="project" value="TreeGrafter"/>
</dbReference>
<reference evidence="5" key="1">
    <citation type="submission" date="2020-01" db="EMBL/GenBank/DDBJ databases">
        <title>Genome Sequencing of Three Apophysomyces-Like Fungal Strains Confirms a Novel Fungal Genus in the Mucoromycota with divergent Burkholderia-like Endosymbiotic Bacteria.</title>
        <authorList>
            <person name="Stajich J.E."/>
            <person name="Macias A.M."/>
            <person name="Carter-House D."/>
            <person name="Lovett B."/>
            <person name="Kasson L.R."/>
            <person name="Berry K."/>
            <person name="Grigoriev I."/>
            <person name="Chang Y."/>
            <person name="Spatafora J."/>
            <person name="Kasson M.T."/>
        </authorList>
    </citation>
    <scope>NUCLEOTIDE SEQUENCE</scope>
    <source>
        <strain evidence="5">NRRL A-21654</strain>
    </source>
</reference>
<dbReference type="SUPFAM" id="SSF49417">
    <property type="entry name" value="p53-like transcription factors"/>
    <property type="match status" value="1"/>
</dbReference>
<feature type="region of interest" description="Disordered" evidence="3">
    <location>
        <begin position="242"/>
        <end position="534"/>
    </location>
</feature>
<feature type="compositionally biased region" description="Polar residues" evidence="3">
    <location>
        <begin position="316"/>
        <end position="344"/>
    </location>
</feature>
<dbReference type="OrthoDB" id="2288358at2759"/>
<keyword evidence="6" id="KW-1185">Reference proteome</keyword>
<dbReference type="GO" id="GO:0000228">
    <property type="term" value="C:nuclear chromosome"/>
    <property type="evidence" value="ECO:0007669"/>
    <property type="project" value="TreeGrafter"/>
</dbReference>
<comment type="caution">
    <text evidence="5">The sequence shown here is derived from an EMBL/GenBank/DDBJ whole genome shotgun (WGS) entry which is preliminary data.</text>
</comment>
<evidence type="ECO:0000256" key="1">
    <source>
        <dbReference type="ARBA" id="ARBA00023125"/>
    </source>
</evidence>
<feature type="compositionally biased region" description="Low complexity" evidence="3">
    <location>
        <begin position="351"/>
        <end position="396"/>
    </location>
</feature>
<dbReference type="EMBL" id="JABAYA010000022">
    <property type="protein sequence ID" value="KAF7729738.1"/>
    <property type="molecule type" value="Genomic_DNA"/>
</dbReference>
<dbReference type="InterPro" id="IPR008967">
    <property type="entry name" value="p53-like_TF_DNA-bd_sf"/>
</dbReference>